<feature type="binding site" evidence="7">
    <location>
        <begin position="122"/>
        <end position="128"/>
    </location>
    <ligand>
        <name>ATP</name>
        <dbReference type="ChEBI" id="CHEBI:30616"/>
    </ligand>
</feature>
<dbReference type="NCBIfam" id="TIGR01087">
    <property type="entry name" value="murD"/>
    <property type="match status" value="1"/>
</dbReference>
<name>A0A2K8U3F9_9GAMM</name>
<dbReference type="SUPFAM" id="SSF51984">
    <property type="entry name" value="MurCD N-terminal domain"/>
    <property type="match status" value="1"/>
</dbReference>
<dbReference type="SUPFAM" id="SSF53244">
    <property type="entry name" value="MurD-like peptide ligases, peptide-binding domain"/>
    <property type="match status" value="1"/>
</dbReference>
<dbReference type="Pfam" id="PF08245">
    <property type="entry name" value="Mur_ligase_M"/>
    <property type="match status" value="1"/>
</dbReference>
<dbReference type="PANTHER" id="PTHR43692">
    <property type="entry name" value="UDP-N-ACETYLMURAMOYLALANINE--D-GLUTAMATE LIGASE"/>
    <property type="match status" value="1"/>
</dbReference>
<dbReference type="GO" id="GO:0051301">
    <property type="term" value="P:cell division"/>
    <property type="evidence" value="ECO:0007669"/>
    <property type="project" value="UniProtKB-KW"/>
</dbReference>
<evidence type="ECO:0000256" key="6">
    <source>
        <dbReference type="ARBA" id="ARBA00022840"/>
    </source>
</evidence>
<accession>A0A2K8U3F9</accession>
<dbReference type="Gene3D" id="3.40.1190.10">
    <property type="entry name" value="Mur-like, catalytic domain"/>
    <property type="match status" value="1"/>
</dbReference>
<keyword evidence="4 7" id="KW-0436">Ligase</keyword>
<dbReference type="Proteomes" id="UP000232638">
    <property type="component" value="Chromosome"/>
</dbReference>
<dbReference type="HAMAP" id="MF_00639">
    <property type="entry name" value="MurD"/>
    <property type="match status" value="1"/>
</dbReference>
<dbReference type="GO" id="GO:0008764">
    <property type="term" value="F:UDP-N-acetylmuramoylalanine-D-glutamate ligase activity"/>
    <property type="evidence" value="ECO:0007669"/>
    <property type="project" value="UniProtKB-UniRule"/>
</dbReference>
<keyword evidence="3 7" id="KW-0963">Cytoplasm</keyword>
<dbReference type="GO" id="GO:0005524">
    <property type="term" value="F:ATP binding"/>
    <property type="evidence" value="ECO:0007669"/>
    <property type="project" value="UniProtKB-UniRule"/>
</dbReference>
<dbReference type="Pfam" id="PF02875">
    <property type="entry name" value="Mur_ligase_C"/>
    <property type="match status" value="1"/>
</dbReference>
<dbReference type="RefSeq" id="WP_100917926.1">
    <property type="nucleotide sequence ID" value="NZ_CP020370.1"/>
</dbReference>
<dbReference type="KEGG" id="tsy:THSYN_03505"/>
<comment type="catalytic activity">
    <reaction evidence="7 8">
        <text>UDP-N-acetyl-alpha-D-muramoyl-L-alanine + D-glutamate + ATP = UDP-N-acetyl-alpha-D-muramoyl-L-alanyl-D-glutamate + ADP + phosphate + H(+)</text>
        <dbReference type="Rhea" id="RHEA:16429"/>
        <dbReference type="ChEBI" id="CHEBI:15378"/>
        <dbReference type="ChEBI" id="CHEBI:29986"/>
        <dbReference type="ChEBI" id="CHEBI:30616"/>
        <dbReference type="ChEBI" id="CHEBI:43474"/>
        <dbReference type="ChEBI" id="CHEBI:83898"/>
        <dbReference type="ChEBI" id="CHEBI:83900"/>
        <dbReference type="ChEBI" id="CHEBI:456216"/>
        <dbReference type="EC" id="6.3.2.9"/>
    </reaction>
</comment>
<evidence type="ECO:0000256" key="4">
    <source>
        <dbReference type="ARBA" id="ARBA00022598"/>
    </source>
</evidence>
<dbReference type="EC" id="6.3.2.9" evidence="7 8"/>
<dbReference type="GO" id="GO:0071555">
    <property type="term" value="P:cell wall organization"/>
    <property type="evidence" value="ECO:0007669"/>
    <property type="project" value="UniProtKB-KW"/>
</dbReference>
<evidence type="ECO:0000256" key="2">
    <source>
        <dbReference type="ARBA" id="ARBA00004752"/>
    </source>
</evidence>
<dbReference type="OrthoDB" id="9809796at2"/>
<dbReference type="AlphaFoldDB" id="A0A2K8U3F9"/>
<dbReference type="UniPathway" id="UPA00219"/>
<dbReference type="InterPro" id="IPR004101">
    <property type="entry name" value="Mur_ligase_C"/>
</dbReference>
<organism evidence="11 12">
    <name type="scientific">Candidatus Thiodictyon syntrophicum</name>
    <dbReference type="NCBI Taxonomy" id="1166950"/>
    <lineage>
        <taxon>Bacteria</taxon>
        <taxon>Pseudomonadati</taxon>
        <taxon>Pseudomonadota</taxon>
        <taxon>Gammaproteobacteria</taxon>
        <taxon>Chromatiales</taxon>
        <taxon>Chromatiaceae</taxon>
        <taxon>Thiodictyon</taxon>
    </lineage>
</organism>
<reference evidence="11 12" key="1">
    <citation type="submission" date="2017-03" db="EMBL/GenBank/DDBJ databases">
        <title>Complete genome sequence of Candidatus 'Thiodictyon syntrophicum' sp. nov. strain Cad16T, a photolithoautotroph purple sulfur bacterium isolated from an alpine meromictic lake.</title>
        <authorList>
            <person name="Luedin S.M."/>
            <person name="Pothier J.F."/>
            <person name="Danza F."/>
            <person name="Storelli N."/>
            <person name="Wittwer M."/>
            <person name="Tonolla M."/>
        </authorList>
    </citation>
    <scope>NUCLEOTIDE SEQUENCE [LARGE SCALE GENOMIC DNA]</scope>
    <source>
        <strain evidence="11 12">Cad16T</strain>
    </source>
</reference>
<keyword evidence="7 8" id="KW-0133">Cell shape</keyword>
<comment type="subcellular location">
    <subcellularLocation>
        <location evidence="1 7 8">Cytoplasm</location>
    </subcellularLocation>
</comment>
<dbReference type="InterPro" id="IPR013221">
    <property type="entry name" value="Mur_ligase_cen"/>
</dbReference>
<keyword evidence="7 8" id="KW-0131">Cell cycle</keyword>
<dbReference type="EMBL" id="CP020370">
    <property type="protein sequence ID" value="AUB80118.1"/>
    <property type="molecule type" value="Genomic_DNA"/>
</dbReference>
<keyword evidence="5 7" id="KW-0547">Nucleotide-binding</keyword>
<feature type="domain" description="Mur ligase C-terminal" evidence="9">
    <location>
        <begin position="314"/>
        <end position="434"/>
    </location>
</feature>
<keyword evidence="7 8" id="KW-0132">Cell division</keyword>
<keyword evidence="7 8" id="KW-0573">Peptidoglycan synthesis</keyword>
<dbReference type="Gene3D" id="3.40.50.720">
    <property type="entry name" value="NAD(P)-binding Rossmann-like Domain"/>
    <property type="match status" value="1"/>
</dbReference>
<dbReference type="PANTHER" id="PTHR43692:SF1">
    <property type="entry name" value="UDP-N-ACETYLMURAMOYLALANINE--D-GLUTAMATE LIGASE"/>
    <property type="match status" value="1"/>
</dbReference>
<evidence type="ECO:0000256" key="8">
    <source>
        <dbReference type="RuleBase" id="RU003664"/>
    </source>
</evidence>
<comment type="pathway">
    <text evidence="2 7 8">Cell wall biogenesis; peptidoglycan biosynthesis.</text>
</comment>
<evidence type="ECO:0000256" key="1">
    <source>
        <dbReference type="ARBA" id="ARBA00004496"/>
    </source>
</evidence>
<dbReference type="InterPro" id="IPR036615">
    <property type="entry name" value="Mur_ligase_C_dom_sf"/>
</dbReference>
<dbReference type="Gene3D" id="3.90.190.20">
    <property type="entry name" value="Mur ligase, C-terminal domain"/>
    <property type="match status" value="1"/>
</dbReference>
<proteinExistence type="inferred from homology"/>
<comment type="similarity">
    <text evidence="7">Belongs to the MurCDEF family.</text>
</comment>
<keyword evidence="12" id="KW-1185">Reference proteome</keyword>
<dbReference type="GO" id="GO:0008360">
    <property type="term" value="P:regulation of cell shape"/>
    <property type="evidence" value="ECO:0007669"/>
    <property type="project" value="UniProtKB-KW"/>
</dbReference>
<evidence type="ECO:0000259" key="9">
    <source>
        <dbReference type="Pfam" id="PF02875"/>
    </source>
</evidence>
<dbReference type="Pfam" id="PF21799">
    <property type="entry name" value="MurD-like_N"/>
    <property type="match status" value="1"/>
</dbReference>
<keyword evidence="6 7" id="KW-0067">ATP-binding</keyword>
<dbReference type="InterPro" id="IPR005762">
    <property type="entry name" value="MurD"/>
</dbReference>
<evidence type="ECO:0000313" key="12">
    <source>
        <dbReference type="Proteomes" id="UP000232638"/>
    </source>
</evidence>
<dbReference type="GO" id="GO:0005737">
    <property type="term" value="C:cytoplasm"/>
    <property type="evidence" value="ECO:0007669"/>
    <property type="project" value="UniProtKB-SubCell"/>
</dbReference>
<gene>
    <name evidence="7" type="primary">murD</name>
    <name evidence="11" type="ORF">THSYN_03505</name>
</gene>
<keyword evidence="7 8" id="KW-0961">Cell wall biogenesis/degradation</keyword>
<evidence type="ECO:0000256" key="7">
    <source>
        <dbReference type="HAMAP-Rule" id="MF_00639"/>
    </source>
</evidence>
<protein>
    <recommendedName>
        <fullName evidence="7 8">UDP-N-acetylmuramoylalanine--D-glutamate ligase</fullName>
        <ecNumber evidence="7 8">6.3.2.9</ecNumber>
    </recommendedName>
    <alternativeName>
        <fullName evidence="7">D-glutamic acid-adding enzyme</fullName>
    </alternativeName>
    <alternativeName>
        <fullName evidence="7">UDP-N-acetylmuramoyl-L-alanyl-D-glutamate synthetase</fullName>
    </alternativeName>
</protein>
<dbReference type="GO" id="GO:0009252">
    <property type="term" value="P:peptidoglycan biosynthetic process"/>
    <property type="evidence" value="ECO:0007669"/>
    <property type="project" value="UniProtKB-UniRule"/>
</dbReference>
<evidence type="ECO:0000256" key="3">
    <source>
        <dbReference type="ARBA" id="ARBA00022490"/>
    </source>
</evidence>
<dbReference type="InterPro" id="IPR036565">
    <property type="entry name" value="Mur-like_cat_sf"/>
</dbReference>
<evidence type="ECO:0000256" key="5">
    <source>
        <dbReference type="ARBA" id="ARBA00022741"/>
    </source>
</evidence>
<comment type="function">
    <text evidence="7 8">Cell wall formation. Catalyzes the addition of glutamate to the nucleotide precursor UDP-N-acetylmuramoyl-L-alanine (UMA).</text>
</comment>
<feature type="domain" description="Mur ligase central" evidence="10">
    <location>
        <begin position="120"/>
        <end position="292"/>
    </location>
</feature>
<evidence type="ECO:0000259" key="10">
    <source>
        <dbReference type="Pfam" id="PF08245"/>
    </source>
</evidence>
<evidence type="ECO:0000313" key="11">
    <source>
        <dbReference type="EMBL" id="AUB80118.1"/>
    </source>
</evidence>
<sequence>MTGITARSGKQTQCKTLVVGLGKTGVSCARYLRSQGAWVAVTDTRADPPGLEQIRRELPEVAVFVGGFDPAAFAAADRLVVSPGVPVATPLIQAALARGAEVIGDVELFARAARAPICAITGSNGKSTVTTLLGLMARRAGCRVRIGGNLGEPVLDLLDDQADLYVLELSSFQLETTPGLRTRAAVVLNISPDHLDRYPDLAAYSAAKARVYDRAQVAVINRDDPAVAAMARAPQRELGFTLGVPDPGDYGLAASDGDLWLCRGDERLLRAAEVQIPGRHNLANALAALALAQACGLALDPCREALRTFPGLDHRSQLVLEHVGVRWYDDSKGTNPGATVAALDGLVSAGSDGRVVLIAGGDAKGADFAPLGPAVARAARAVVLIGRDAPAIERVLRALVPPVPLIPAADMDEAVRRAAVAARPGDAVLLSPACASFDMFDNYEHRGRVFADAVRRLVA</sequence>
<dbReference type="SUPFAM" id="SSF53623">
    <property type="entry name" value="MurD-like peptide ligases, catalytic domain"/>
    <property type="match status" value="1"/>
</dbReference>